<feature type="compositionally biased region" description="Low complexity" evidence="1">
    <location>
        <begin position="161"/>
        <end position="176"/>
    </location>
</feature>
<name>A0A1X0RKI2_RHIZD</name>
<dbReference type="VEuPathDB" id="FungiDB:BCV72DRAFT_258096"/>
<dbReference type="EMBL" id="KV921647">
    <property type="protein sequence ID" value="ORE12535.1"/>
    <property type="molecule type" value="Genomic_DNA"/>
</dbReference>
<sequence>MNQNEEEEQQQNKDATIFSSIVDVISNATQSATLEFDKFCETIGWKPIQKPVFKHNKRDQPRLSTGKSIHGRILEDRYRRTYAKDAEIQTDDLPEEELNRYSSYKADISSLAVDRSRELYEDEVEYERPKKMIKRDTSSPQQTSYTSSIRRFKENRVREPSMSSTHSNSSFSISASPNQRQLLMESDYNAVRRNSDIVTGQKTVKRLTSELEKKFSMTHPPTFKRPKIENSSESFTPLVNRDVIMDEDRTTTEPLPPPPPPPSFIPEPSTPKNKQSMTASEQLRLEEERMQLLEKKVNDISHQISSFVSPDLDESPIPSNAASPRPMSISPRTYSPAKATSSPVFNRNFSERLHISKPTYNSSSSNNNNNNNNNNSTPIRNIRYSTPSPMRDVSRMSYISSPNRDDQSLSRNASSPIPKPTERHISSMRVLIQQIPFISLRKTDIIIGPDGMEKPNPIWHEIYGRRRI</sequence>
<accession>A0A1X0RKI2</accession>
<feature type="compositionally biased region" description="Polar residues" evidence="1">
    <location>
        <begin position="377"/>
        <end position="388"/>
    </location>
</feature>
<feature type="region of interest" description="Disordered" evidence="1">
    <location>
        <begin position="130"/>
        <end position="176"/>
    </location>
</feature>
<gene>
    <name evidence="2" type="ORF">BCV71DRAFT_294776</name>
</gene>
<feature type="compositionally biased region" description="Pro residues" evidence="1">
    <location>
        <begin position="254"/>
        <end position="269"/>
    </location>
</feature>
<evidence type="ECO:0000313" key="3">
    <source>
        <dbReference type="Proteomes" id="UP000242381"/>
    </source>
</evidence>
<evidence type="ECO:0000256" key="1">
    <source>
        <dbReference type="SAM" id="MobiDB-lite"/>
    </source>
</evidence>
<dbReference type="AlphaFoldDB" id="A0A1X0RKI2"/>
<proteinExistence type="predicted"/>
<protein>
    <submittedName>
        <fullName evidence="2">Uncharacterized protein</fullName>
    </submittedName>
</protein>
<feature type="region of interest" description="Disordered" evidence="1">
    <location>
        <begin position="357"/>
        <end position="422"/>
    </location>
</feature>
<dbReference type="OMA" id="CETIGWK"/>
<organism evidence="2 3">
    <name type="scientific">Rhizopus microsporus</name>
    <dbReference type="NCBI Taxonomy" id="58291"/>
    <lineage>
        <taxon>Eukaryota</taxon>
        <taxon>Fungi</taxon>
        <taxon>Fungi incertae sedis</taxon>
        <taxon>Mucoromycota</taxon>
        <taxon>Mucoromycotina</taxon>
        <taxon>Mucoromycetes</taxon>
        <taxon>Mucorales</taxon>
        <taxon>Mucorineae</taxon>
        <taxon>Rhizopodaceae</taxon>
        <taxon>Rhizopus</taxon>
    </lineage>
</organism>
<feature type="compositionally biased region" description="Low complexity" evidence="1">
    <location>
        <begin position="138"/>
        <end position="148"/>
    </location>
</feature>
<feature type="region of interest" description="Disordered" evidence="1">
    <location>
        <begin position="217"/>
        <end position="280"/>
    </location>
</feature>
<evidence type="ECO:0000313" key="2">
    <source>
        <dbReference type="EMBL" id="ORE12535.1"/>
    </source>
</evidence>
<feature type="compositionally biased region" description="Low complexity" evidence="1">
    <location>
        <begin position="361"/>
        <end position="376"/>
    </location>
</feature>
<feature type="region of interest" description="Disordered" evidence="1">
    <location>
        <begin position="308"/>
        <end position="343"/>
    </location>
</feature>
<dbReference type="Proteomes" id="UP000242381">
    <property type="component" value="Unassembled WGS sequence"/>
</dbReference>
<reference evidence="2 3" key="1">
    <citation type="journal article" date="2016" name="Proc. Natl. Acad. Sci. U.S.A.">
        <title>Lipid metabolic changes in an early divergent fungus govern the establishment of a mutualistic symbiosis with endobacteria.</title>
        <authorList>
            <person name="Lastovetsky O.A."/>
            <person name="Gaspar M.L."/>
            <person name="Mondo S.J."/>
            <person name="LaButti K.M."/>
            <person name="Sandor L."/>
            <person name="Grigoriev I.V."/>
            <person name="Henry S.A."/>
            <person name="Pawlowska T.E."/>
        </authorList>
    </citation>
    <scope>NUCLEOTIDE SEQUENCE [LARGE SCALE GENOMIC DNA]</scope>
    <source>
        <strain evidence="2 3">ATCC 11559</strain>
    </source>
</reference>
<feature type="compositionally biased region" description="Polar residues" evidence="1">
    <location>
        <begin position="330"/>
        <end position="343"/>
    </location>
</feature>